<dbReference type="RefSeq" id="WP_254738812.1">
    <property type="nucleotide sequence ID" value="NZ_JANCLU010000002.1"/>
</dbReference>
<dbReference type="PANTHER" id="PTHR43102:SF2">
    <property type="entry name" value="GAF DOMAIN-CONTAINING PROTEIN"/>
    <property type="match status" value="1"/>
</dbReference>
<dbReference type="SUPFAM" id="SSF55781">
    <property type="entry name" value="GAF domain-like"/>
    <property type="match status" value="1"/>
</dbReference>
<dbReference type="Proteomes" id="UP001205890">
    <property type="component" value="Unassembled WGS sequence"/>
</dbReference>
<evidence type="ECO:0000313" key="3">
    <source>
        <dbReference type="EMBL" id="MCP8937517.1"/>
    </source>
</evidence>
<evidence type="ECO:0000259" key="1">
    <source>
        <dbReference type="SMART" id="SM00065"/>
    </source>
</evidence>
<dbReference type="EMBL" id="JANCLU010000002">
    <property type="protein sequence ID" value="MCP8937517.1"/>
    <property type="molecule type" value="Genomic_DNA"/>
</dbReference>
<organism evidence="3 4">
    <name type="scientific">Alsobacter ponti</name>
    <dbReference type="NCBI Taxonomy" id="2962936"/>
    <lineage>
        <taxon>Bacteria</taxon>
        <taxon>Pseudomonadati</taxon>
        <taxon>Pseudomonadota</taxon>
        <taxon>Alphaproteobacteria</taxon>
        <taxon>Hyphomicrobiales</taxon>
        <taxon>Alsobacteraceae</taxon>
        <taxon>Alsobacter</taxon>
    </lineage>
</organism>
<dbReference type="SMART" id="SM00065">
    <property type="entry name" value="GAF"/>
    <property type="match status" value="1"/>
</dbReference>
<reference evidence="3 4" key="1">
    <citation type="submission" date="2022-07" db="EMBL/GenBank/DDBJ databases">
        <authorList>
            <person name="Li W.-J."/>
            <person name="Deng Q.-Q."/>
        </authorList>
    </citation>
    <scope>NUCLEOTIDE SEQUENCE [LARGE SCALE GENOMIC DNA]</scope>
    <source>
        <strain evidence="3 4">SYSU M60028</strain>
    </source>
</reference>
<protein>
    <submittedName>
        <fullName evidence="3">MBL fold metallo-hydrolase</fullName>
    </submittedName>
</protein>
<feature type="domain" description="GAF" evidence="1">
    <location>
        <begin position="456"/>
        <end position="598"/>
    </location>
</feature>
<proteinExistence type="predicted"/>
<dbReference type="PANTHER" id="PTHR43102">
    <property type="entry name" value="SLR1143 PROTEIN"/>
    <property type="match status" value="1"/>
</dbReference>
<dbReference type="InterPro" id="IPR036866">
    <property type="entry name" value="RibonucZ/Hydroxyglut_hydro"/>
</dbReference>
<feature type="domain" description="Metallo-beta-lactamase" evidence="2">
    <location>
        <begin position="25"/>
        <end position="223"/>
    </location>
</feature>
<dbReference type="Pfam" id="PF12706">
    <property type="entry name" value="Lactamase_B_2"/>
    <property type="match status" value="1"/>
</dbReference>
<dbReference type="InterPro" id="IPR001279">
    <property type="entry name" value="Metallo-B-lactamas"/>
</dbReference>
<accession>A0ABT1L7Q2</accession>
<evidence type="ECO:0000259" key="2">
    <source>
        <dbReference type="SMART" id="SM00849"/>
    </source>
</evidence>
<evidence type="ECO:0000313" key="4">
    <source>
        <dbReference type="Proteomes" id="UP001205890"/>
    </source>
</evidence>
<dbReference type="Gene3D" id="3.30.450.40">
    <property type="match status" value="1"/>
</dbReference>
<dbReference type="InterPro" id="IPR003018">
    <property type="entry name" value="GAF"/>
</dbReference>
<gene>
    <name evidence="3" type="ORF">NK718_03230</name>
</gene>
<dbReference type="InterPro" id="IPR029016">
    <property type="entry name" value="GAF-like_dom_sf"/>
</dbReference>
<dbReference type="SMART" id="SM00849">
    <property type="entry name" value="Lactamase_B"/>
    <property type="match status" value="1"/>
</dbReference>
<keyword evidence="4" id="KW-1185">Reference proteome</keyword>
<dbReference type="SUPFAM" id="SSF56281">
    <property type="entry name" value="Metallo-hydrolase/oxidoreductase"/>
    <property type="match status" value="1"/>
</dbReference>
<comment type="caution">
    <text evidence="3">The sequence shown here is derived from an EMBL/GenBank/DDBJ whole genome shotgun (WGS) entry which is preliminary data.</text>
</comment>
<dbReference type="CDD" id="cd07715">
    <property type="entry name" value="TaR3-like_MBL-fold"/>
    <property type="match status" value="1"/>
</dbReference>
<name>A0ABT1L7Q2_9HYPH</name>
<sequence length="603" mass="65170">MQVTFYGTRGSLAVPGPRTVRYGGNTSCCVVRSARDTLVVLDMGTGAYALGQELVATGRKLRGHVLITHTHWDHIQGLPFFAPFFRPGNEWDIYAPRGLGPSLRETLAGQMQHVYFPLELEQLGATIRYHDLVEGTLAIDDVAVEAHYLNHTALTLGYRLTADGCSVVYALDHEPFAPSLASGEGPIEGSDRRHVEFLRGADLVIHDAQYTAAEYATKIGWGHSTVEYALLVAREAGTPRLCIAHHDPQRSDDDLDALLEHYRPGAEADDIELFAATEGHVLTLVPDQPARRARAKPEPPTAAAQPALADQAVLVAGDDAERVASLVAVLEEDQVPVRGVAPDDAADVVTRWRPTLLVLVDDDPDSAAARIRDVRRAGEAGRDVAIALVSRDESGPSNEVLGIIDRLAGPFTPTYARARLRAWLMRRACLWALPPSPPAEKDRLAALKRLEALDAPPNERLEHLALLARDLFEAPIAAVTLIDEDRQWFAASCGLGERQTPRDESFCAHVVASPGPLEVPDAAGDPRFADHPAVAGPARLRYYAGHPLILSSGHCVGAFCIADVKPRRIGDGGMANLSRLAELARDILESARETEDEAAPGGD</sequence>
<dbReference type="Gene3D" id="3.60.15.10">
    <property type="entry name" value="Ribonuclease Z/Hydroxyacylglutathione hydrolase-like"/>
    <property type="match status" value="1"/>
</dbReference>